<dbReference type="PANTHER" id="PTHR10412">
    <property type="entry name" value="MANNOSYL-OLIGOSACCHARIDE GLUCOSIDASE"/>
    <property type="match status" value="1"/>
</dbReference>
<evidence type="ECO:0000256" key="10">
    <source>
        <dbReference type="ARBA" id="ARBA00023295"/>
    </source>
</evidence>
<evidence type="ECO:0000256" key="3">
    <source>
        <dbReference type="ARBA" id="ARBA00022692"/>
    </source>
</evidence>
<keyword evidence="3" id="KW-0812">Transmembrane</keyword>
<proteinExistence type="inferred from homology"/>
<dbReference type="AlphaFoldDB" id="A0A4C1WQU3"/>
<dbReference type="InterPro" id="IPR004888">
    <property type="entry name" value="Glycoside_hydrolase_63"/>
</dbReference>
<dbReference type="Pfam" id="PF03200">
    <property type="entry name" value="Glyco_hydro_63"/>
    <property type="match status" value="1"/>
</dbReference>
<evidence type="ECO:0000256" key="4">
    <source>
        <dbReference type="ARBA" id="ARBA00022801"/>
    </source>
</evidence>
<keyword evidence="7" id="KW-1133">Transmembrane helix</keyword>
<dbReference type="Proteomes" id="UP000299102">
    <property type="component" value="Unassembled WGS sequence"/>
</dbReference>
<evidence type="ECO:0000256" key="9">
    <source>
        <dbReference type="ARBA" id="ARBA00023180"/>
    </source>
</evidence>
<protein>
    <recommendedName>
        <fullName evidence="11">mannosyl-oligosaccharide glucosidase</fullName>
        <ecNumber evidence="11">3.2.1.106</ecNumber>
    </recommendedName>
</protein>
<keyword evidence="4" id="KW-0378">Hydrolase</keyword>
<dbReference type="Gene3D" id="1.50.10.10">
    <property type="match status" value="1"/>
</dbReference>
<dbReference type="EC" id="3.2.1.106" evidence="11"/>
<sequence length="259" mass="29753">MEGGVWRFWASRRALEQRAVSLSALCRAASDPLYITTRNEFQDEALLNELHWSPHAQQYADYGLHTDGARLVKKPAKQHEPAHVVRQVTVPPQERFVTSAFGYVSLFPMLLKVLKPDSPKLGKIFDDLDKPELLWSPYGLRSLSKTSPFYMKRNTEHDPPYWRGQVWISINYLALGALRHYSKVMGPYASRAANLHKRLRDNVVRELFFQSLGFRNVLSEYKRTGYFWEHYSGVDGKGAGCRPFTGWTALVVLIMAGEY</sequence>
<dbReference type="InterPro" id="IPR008928">
    <property type="entry name" value="6-hairpin_glycosidase_sf"/>
</dbReference>
<evidence type="ECO:0000256" key="8">
    <source>
        <dbReference type="ARBA" id="ARBA00023136"/>
    </source>
</evidence>
<feature type="domain" description="Glycosyl hydrolase family 63 C-terminal" evidence="12">
    <location>
        <begin position="33"/>
        <end position="256"/>
    </location>
</feature>
<keyword evidence="14" id="KW-1185">Reference proteome</keyword>
<accession>A0A4C1WQU3</accession>
<dbReference type="STRING" id="151549.A0A4C1WQU3"/>
<keyword evidence="10" id="KW-0326">Glycosidase</keyword>
<evidence type="ECO:0000259" key="12">
    <source>
        <dbReference type="Pfam" id="PF03200"/>
    </source>
</evidence>
<dbReference type="GO" id="GO:0004573">
    <property type="term" value="F:Glc3Man9GlcNAc2 oligosaccharide glucosidase activity"/>
    <property type="evidence" value="ECO:0007669"/>
    <property type="project" value="UniProtKB-EC"/>
</dbReference>
<dbReference type="GO" id="GO:0009311">
    <property type="term" value="P:oligosaccharide metabolic process"/>
    <property type="evidence" value="ECO:0007669"/>
    <property type="project" value="InterPro"/>
</dbReference>
<dbReference type="InterPro" id="IPR031335">
    <property type="entry name" value="Glyco_hydro_63_C"/>
</dbReference>
<evidence type="ECO:0000256" key="1">
    <source>
        <dbReference type="ARBA" id="ARBA00004648"/>
    </source>
</evidence>
<keyword evidence="6" id="KW-0735">Signal-anchor</keyword>
<reference evidence="13 14" key="1">
    <citation type="journal article" date="2019" name="Commun. Biol.">
        <title>The bagworm genome reveals a unique fibroin gene that provides high tensile strength.</title>
        <authorList>
            <person name="Kono N."/>
            <person name="Nakamura H."/>
            <person name="Ohtoshi R."/>
            <person name="Tomita M."/>
            <person name="Numata K."/>
            <person name="Arakawa K."/>
        </authorList>
    </citation>
    <scope>NUCLEOTIDE SEQUENCE [LARGE SCALE GENOMIC DNA]</scope>
</reference>
<comment type="caution">
    <text evidence="13">The sequence shown here is derived from an EMBL/GenBank/DDBJ whole genome shotgun (WGS) entry which is preliminary data.</text>
</comment>
<gene>
    <name evidence="13" type="primary">Mogs</name>
    <name evidence="13" type="ORF">EVAR_43900_1</name>
</gene>
<evidence type="ECO:0000256" key="11">
    <source>
        <dbReference type="ARBA" id="ARBA00038888"/>
    </source>
</evidence>
<name>A0A4C1WQU3_EUMVA</name>
<comment type="subcellular location">
    <subcellularLocation>
        <location evidence="1">Endoplasmic reticulum membrane</location>
        <topology evidence="1">Single-pass type II membrane protein</topology>
    </subcellularLocation>
</comment>
<keyword evidence="8" id="KW-0472">Membrane</keyword>
<comment type="similarity">
    <text evidence="2">Belongs to the glycosyl hydrolase 63 family.</text>
</comment>
<dbReference type="GO" id="GO:0006487">
    <property type="term" value="P:protein N-linked glycosylation"/>
    <property type="evidence" value="ECO:0007669"/>
    <property type="project" value="TreeGrafter"/>
</dbReference>
<dbReference type="InterPro" id="IPR012341">
    <property type="entry name" value="6hp_glycosidase-like_sf"/>
</dbReference>
<dbReference type="SUPFAM" id="SSF48208">
    <property type="entry name" value="Six-hairpin glycosidases"/>
    <property type="match status" value="1"/>
</dbReference>
<keyword evidence="5" id="KW-0256">Endoplasmic reticulum</keyword>
<dbReference type="EMBL" id="BGZK01000608">
    <property type="protein sequence ID" value="GBP52699.1"/>
    <property type="molecule type" value="Genomic_DNA"/>
</dbReference>
<keyword evidence="9" id="KW-0325">Glycoprotein</keyword>
<dbReference type="PANTHER" id="PTHR10412:SF11">
    <property type="entry name" value="MANNOSYL-OLIGOSACCHARIDE GLUCOSIDASE"/>
    <property type="match status" value="1"/>
</dbReference>
<dbReference type="GO" id="GO:0005789">
    <property type="term" value="C:endoplasmic reticulum membrane"/>
    <property type="evidence" value="ECO:0007669"/>
    <property type="project" value="UniProtKB-SubCell"/>
</dbReference>
<evidence type="ECO:0000256" key="2">
    <source>
        <dbReference type="ARBA" id="ARBA00010833"/>
    </source>
</evidence>
<evidence type="ECO:0000256" key="6">
    <source>
        <dbReference type="ARBA" id="ARBA00022968"/>
    </source>
</evidence>
<evidence type="ECO:0000256" key="7">
    <source>
        <dbReference type="ARBA" id="ARBA00022989"/>
    </source>
</evidence>
<dbReference type="OrthoDB" id="410058at2759"/>
<evidence type="ECO:0000313" key="14">
    <source>
        <dbReference type="Proteomes" id="UP000299102"/>
    </source>
</evidence>
<evidence type="ECO:0000313" key="13">
    <source>
        <dbReference type="EMBL" id="GBP52699.1"/>
    </source>
</evidence>
<organism evidence="13 14">
    <name type="scientific">Eumeta variegata</name>
    <name type="common">Bagworm moth</name>
    <name type="synonym">Eumeta japonica</name>
    <dbReference type="NCBI Taxonomy" id="151549"/>
    <lineage>
        <taxon>Eukaryota</taxon>
        <taxon>Metazoa</taxon>
        <taxon>Ecdysozoa</taxon>
        <taxon>Arthropoda</taxon>
        <taxon>Hexapoda</taxon>
        <taxon>Insecta</taxon>
        <taxon>Pterygota</taxon>
        <taxon>Neoptera</taxon>
        <taxon>Endopterygota</taxon>
        <taxon>Lepidoptera</taxon>
        <taxon>Glossata</taxon>
        <taxon>Ditrysia</taxon>
        <taxon>Tineoidea</taxon>
        <taxon>Psychidae</taxon>
        <taxon>Oiketicinae</taxon>
        <taxon>Eumeta</taxon>
    </lineage>
</organism>
<evidence type="ECO:0000256" key="5">
    <source>
        <dbReference type="ARBA" id="ARBA00022824"/>
    </source>
</evidence>